<gene>
    <name evidence="2" type="ORF">psyc5s11_32340</name>
</gene>
<dbReference type="CDD" id="cd09133">
    <property type="entry name" value="PLDc_unchar5"/>
    <property type="match status" value="1"/>
</dbReference>
<evidence type="ECO:0008006" key="4">
    <source>
        <dbReference type="Google" id="ProtNLM"/>
    </source>
</evidence>
<dbReference type="SUPFAM" id="SSF56024">
    <property type="entry name" value="Phospholipase D/nuclease"/>
    <property type="match status" value="1"/>
</dbReference>
<proteinExistence type="predicted"/>
<dbReference type="Proteomes" id="UP000824633">
    <property type="component" value="Chromosome"/>
</dbReference>
<evidence type="ECO:0000256" key="1">
    <source>
        <dbReference type="SAM" id="Coils"/>
    </source>
</evidence>
<dbReference type="RefSeq" id="WP_224033541.1">
    <property type="nucleotide sequence ID" value="NZ_AP024849.1"/>
</dbReference>
<name>A0ABN6IYK5_9CLOT</name>
<dbReference type="EMBL" id="AP024849">
    <property type="protein sequence ID" value="BCZ47167.1"/>
    <property type="molecule type" value="Genomic_DNA"/>
</dbReference>
<protein>
    <recommendedName>
        <fullName evidence="4">PLD phosphodiesterase domain-containing protein</fullName>
    </recommendedName>
</protein>
<evidence type="ECO:0000313" key="2">
    <source>
        <dbReference type="EMBL" id="BCZ47167.1"/>
    </source>
</evidence>
<sequence length="353" mass="41749">MKNNIKYSKNEKLDTKSLKDLFKNKIEHIKDLFNYRLLNKRIDDNKKENLTLESVRKQYEELKSKKDEFEKYEDELKDMDYCLIKSSDLTSAINCKKSSLSQRFLKYTNINLSIKAINTLMLMDKESVIKIENVISKLDSNEIFIEKTYKVNQFNVEEICNLYISYEDNVYVIKDIEPYNKEISGTLSEISNKYEEYHLQDKEIRDKFIKAFSDAKYEFNIASPWMNNYVVNNELISKMESLLTRGTSIKIAYGIEENSYNSKMDNKNTNSDRIAQKLKEKFDIYGDKFTIKKVNSHNKLLICDESYYLETSFNLLSFAGEYDENSKDTRGEGATYSTNLEVIKDLRNRYFNF</sequence>
<accession>A0ABN6IYK5</accession>
<organism evidence="2 3">
    <name type="scientific">Clostridium gelidum</name>
    <dbReference type="NCBI Taxonomy" id="704125"/>
    <lineage>
        <taxon>Bacteria</taxon>
        <taxon>Bacillati</taxon>
        <taxon>Bacillota</taxon>
        <taxon>Clostridia</taxon>
        <taxon>Eubacteriales</taxon>
        <taxon>Clostridiaceae</taxon>
        <taxon>Clostridium</taxon>
    </lineage>
</organism>
<feature type="coiled-coil region" evidence="1">
    <location>
        <begin position="45"/>
        <end position="79"/>
    </location>
</feature>
<keyword evidence="1" id="KW-0175">Coiled coil</keyword>
<reference evidence="3" key="1">
    <citation type="submission" date="2021-07" db="EMBL/GenBank/DDBJ databases">
        <title>Complete genome sequencing of a Clostridium isolate.</title>
        <authorList>
            <person name="Ueki A."/>
            <person name="Tonouchi A."/>
        </authorList>
    </citation>
    <scope>NUCLEOTIDE SEQUENCE [LARGE SCALE GENOMIC DNA]</scope>
    <source>
        <strain evidence="3">C5S11</strain>
    </source>
</reference>
<evidence type="ECO:0000313" key="3">
    <source>
        <dbReference type="Proteomes" id="UP000824633"/>
    </source>
</evidence>
<keyword evidence="3" id="KW-1185">Reference proteome</keyword>
<dbReference type="Gene3D" id="3.30.870.10">
    <property type="entry name" value="Endonuclease Chain A"/>
    <property type="match status" value="1"/>
</dbReference>